<gene>
    <name evidence="1" type="ORF">RDI58_012705</name>
</gene>
<name>A0AAN8YEL1_SOLBU</name>
<protein>
    <submittedName>
        <fullName evidence="1">Uncharacterized protein</fullName>
    </submittedName>
</protein>
<organism evidence="1 2">
    <name type="scientific">Solanum bulbocastanum</name>
    <name type="common">Wild potato</name>
    <dbReference type="NCBI Taxonomy" id="147425"/>
    <lineage>
        <taxon>Eukaryota</taxon>
        <taxon>Viridiplantae</taxon>
        <taxon>Streptophyta</taxon>
        <taxon>Embryophyta</taxon>
        <taxon>Tracheophyta</taxon>
        <taxon>Spermatophyta</taxon>
        <taxon>Magnoliopsida</taxon>
        <taxon>eudicotyledons</taxon>
        <taxon>Gunneridae</taxon>
        <taxon>Pentapetalae</taxon>
        <taxon>asterids</taxon>
        <taxon>lamiids</taxon>
        <taxon>Solanales</taxon>
        <taxon>Solanaceae</taxon>
        <taxon>Solanoideae</taxon>
        <taxon>Solaneae</taxon>
        <taxon>Solanum</taxon>
    </lineage>
</organism>
<accession>A0AAN8YEL1</accession>
<evidence type="ECO:0000313" key="2">
    <source>
        <dbReference type="Proteomes" id="UP001371456"/>
    </source>
</evidence>
<evidence type="ECO:0000313" key="1">
    <source>
        <dbReference type="EMBL" id="KAK6788906.1"/>
    </source>
</evidence>
<reference evidence="1 2" key="1">
    <citation type="submission" date="2024-02" db="EMBL/GenBank/DDBJ databases">
        <title>de novo genome assembly of Solanum bulbocastanum strain 11H21.</title>
        <authorList>
            <person name="Hosaka A.J."/>
        </authorList>
    </citation>
    <scope>NUCLEOTIDE SEQUENCE [LARGE SCALE GENOMIC DNA]</scope>
    <source>
        <tissue evidence="1">Young leaves</tissue>
    </source>
</reference>
<dbReference type="AlphaFoldDB" id="A0AAN8YEL1"/>
<dbReference type="Proteomes" id="UP001371456">
    <property type="component" value="Unassembled WGS sequence"/>
</dbReference>
<comment type="caution">
    <text evidence="1">The sequence shown here is derived from an EMBL/GenBank/DDBJ whole genome shotgun (WGS) entry which is preliminary data.</text>
</comment>
<proteinExistence type="predicted"/>
<dbReference type="EMBL" id="JBANQN010000005">
    <property type="protein sequence ID" value="KAK6788906.1"/>
    <property type="molecule type" value="Genomic_DNA"/>
</dbReference>
<keyword evidence="2" id="KW-1185">Reference proteome</keyword>
<sequence length="34" mass="3810">MILIIDFNPSSIFIGFSIMYGVRTTSKVSNCKIL</sequence>